<evidence type="ECO:0000256" key="4">
    <source>
        <dbReference type="ARBA" id="ARBA00022723"/>
    </source>
</evidence>
<dbReference type="InterPro" id="IPR030393">
    <property type="entry name" value="G_ENGB_dom"/>
</dbReference>
<dbReference type="PANTHER" id="PTHR11649:SF13">
    <property type="entry name" value="ENGB-TYPE G DOMAIN-CONTAINING PROTEIN"/>
    <property type="match status" value="1"/>
</dbReference>
<comment type="cofactor">
    <cofactor evidence="1">
        <name>Mg(2+)</name>
        <dbReference type="ChEBI" id="CHEBI:18420"/>
    </cofactor>
</comment>
<protein>
    <recommendedName>
        <fullName evidence="11">EngB-type G domain-containing protein</fullName>
    </recommendedName>
</protein>
<dbReference type="Pfam" id="PF01926">
    <property type="entry name" value="MMR_HSR1"/>
    <property type="match status" value="1"/>
</dbReference>
<dbReference type="PANTHER" id="PTHR11649">
    <property type="entry name" value="MSS1/TRME-RELATED GTP-BINDING PROTEIN"/>
    <property type="match status" value="1"/>
</dbReference>
<proteinExistence type="inferred from homology"/>
<organism evidence="12 13">
    <name type="scientific">Riccia sorocarpa</name>
    <dbReference type="NCBI Taxonomy" id="122646"/>
    <lineage>
        <taxon>Eukaryota</taxon>
        <taxon>Viridiplantae</taxon>
        <taxon>Streptophyta</taxon>
        <taxon>Embryophyta</taxon>
        <taxon>Marchantiophyta</taxon>
        <taxon>Marchantiopsida</taxon>
        <taxon>Marchantiidae</taxon>
        <taxon>Marchantiales</taxon>
        <taxon>Ricciaceae</taxon>
        <taxon>Riccia</taxon>
    </lineage>
</organism>
<dbReference type="GO" id="GO:0046872">
    <property type="term" value="F:metal ion binding"/>
    <property type="evidence" value="ECO:0007669"/>
    <property type="project" value="UniProtKB-KW"/>
</dbReference>
<sequence>MGGSESAVNVLGSMCTSNSKWAFWLEARAMAALQQRLVMPACMHCRLSLPSTLTASSSVYSSCTASSSTVLPPLCGIRYGISLKAQRMQTASVMAWKHANLVKGKSVLFFRSLASRAQTRAATSARLAPVEFVTEEARFVDDGVDEVEVQKKAEGNMRRLAGSNIIMDVNMGRHHLVKSAEFVKSSPKEAECPKDGLPEFAVVGRSNVGKSSLINVLVNRKELAQTSKKPGKTQLINHYRINNSWYLVDLPGYGFAKAPTTVRTEWNEFTKGYFLSRKTLVSVLLLVDGSIPPLKIDLDCADWLGRNKIPLTIVFTKCDRRKKKKNGGRPPEENVRDFEKQMRESFDQSPPWIMTSSSTGQGKDELLQHVARLRDYWNN</sequence>
<dbReference type="NCBIfam" id="TIGR03598">
    <property type="entry name" value="GTPase_YsxC"/>
    <property type="match status" value="1"/>
</dbReference>
<evidence type="ECO:0000256" key="5">
    <source>
        <dbReference type="ARBA" id="ARBA00022741"/>
    </source>
</evidence>
<comment type="caution">
    <text evidence="12">The sequence shown here is derived from an EMBL/GenBank/DDBJ whole genome shotgun (WGS) entry which is preliminary data.</text>
</comment>
<evidence type="ECO:0000256" key="6">
    <source>
        <dbReference type="ARBA" id="ARBA00022842"/>
    </source>
</evidence>
<accession>A0ABD3HFA5</accession>
<dbReference type="GO" id="GO:0051301">
    <property type="term" value="P:cell division"/>
    <property type="evidence" value="ECO:0007669"/>
    <property type="project" value="UniProtKB-KW"/>
</dbReference>
<dbReference type="AlphaFoldDB" id="A0ABD3HFA5"/>
<gene>
    <name evidence="12" type="ORF">R1sor_015133</name>
</gene>
<dbReference type="InterPro" id="IPR019987">
    <property type="entry name" value="GTP-bd_ribosome_bio_YsxC"/>
</dbReference>
<dbReference type="HAMAP" id="MF_00321">
    <property type="entry name" value="GTPase_EngB"/>
    <property type="match status" value="1"/>
</dbReference>
<dbReference type="Proteomes" id="UP001633002">
    <property type="component" value="Unassembled WGS sequence"/>
</dbReference>
<dbReference type="SUPFAM" id="SSF52540">
    <property type="entry name" value="P-loop containing nucleoside triphosphate hydrolases"/>
    <property type="match status" value="1"/>
</dbReference>
<dbReference type="InterPro" id="IPR006073">
    <property type="entry name" value="GTP-bd"/>
</dbReference>
<keyword evidence="3" id="KW-0132">Cell division</keyword>
<reference evidence="12 13" key="1">
    <citation type="submission" date="2024-09" db="EMBL/GenBank/DDBJ databases">
        <title>Chromosome-scale assembly of Riccia sorocarpa.</title>
        <authorList>
            <person name="Paukszto L."/>
        </authorList>
    </citation>
    <scope>NUCLEOTIDE SEQUENCE [LARGE SCALE GENOMIC DNA]</scope>
    <source>
        <strain evidence="12">LP-2024</strain>
        <tissue evidence="12">Aerial parts of the thallus</tissue>
    </source>
</reference>
<dbReference type="PROSITE" id="PS51706">
    <property type="entry name" value="G_ENGB"/>
    <property type="match status" value="1"/>
</dbReference>
<keyword evidence="9" id="KW-0131">Cell cycle</keyword>
<feature type="region of interest" description="Disordered" evidence="10">
    <location>
        <begin position="322"/>
        <end position="360"/>
    </location>
</feature>
<evidence type="ECO:0000256" key="9">
    <source>
        <dbReference type="ARBA" id="ARBA00023306"/>
    </source>
</evidence>
<evidence type="ECO:0000256" key="10">
    <source>
        <dbReference type="SAM" id="MobiDB-lite"/>
    </source>
</evidence>
<evidence type="ECO:0000256" key="8">
    <source>
        <dbReference type="ARBA" id="ARBA00023210"/>
    </source>
</evidence>
<evidence type="ECO:0000256" key="7">
    <source>
        <dbReference type="ARBA" id="ARBA00023134"/>
    </source>
</evidence>
<dbReference type="CDD" id="cd01876">
    <property type="entry name" value="YihA_EngB"/>
    <property type="match status" value="1"/>
</dbReference>
<name>A0ABD3HFA5_9MARC</name>
<evidence type="ECO:0000259" key="11">
    <source>
        <dbReference type="PROSITE" id="PS51706"/>
    </source>
</evidence>
<evidence type="ECO:0000256" key="2">
    <source>
        <dbReference type="ARBA" id="ARBA00009638"/>
    </source>
</evidence>
<dbReference type="GO" id="GO:0005525">
    <property type="term" value="F:GTP binding"/>
    <property type="evidence" value="ECO:0007669"/>
    <property type="project" value="UniProtKB-KW"/>
</dbReference>
<feature type="domain" description="EngB-type G" evidence="11">
    <location>
        <begin position="196"/>
        <end position="376"/>
    </location>
</feature>
<feature type="compositionally biased region" description="Basic and acidic residues" evidence="10">
    <location>
        <begin position="330"/>
        <end position="346"/>
    </location>
</feature>
<keyword evidence="4" id="KW-0479">Metal-binding</keyword>
<keyword evidence="6" id="KW-0460">Magnesium</keyword>
<evidence type="ECO:0000313" key="12">
    <source>
        <dbReference type="EMBL" id="KAL3688824.1"/>
    </source>
</evidence>
<dbReference type="Gene3D" id="3.40.50.300">
    <property type="entry name" value="P-loop containing nucleotide triphosphate hydrolases"/>
    <property type="match status" value="1"/>
</dbReference>
<dbReference type="EMBL" id="JBJQOH010000004">
    <property type="protein sequence ID" value="KAL3688824.1"/>
    <property type="molecule type" value="Genomic_DNA"/>
</dbReference>
<keyword evidence="7" id="KW-0342">GTP-binding</keyword>
<evidence type="ECO:0000313" key="13">
    <source>
        <dbReference type="Proteomes" id="UP001633002"/>
    </source>
</evidence>
<comment type="similarity">
    <text evidence="2">Belongs to the TRAFAC class TrmE-Era-EngA-EngB-Septin-like GTPase superfamily. EngB GTPase family.</text>
</comment>
<keyword evidence="8" id="KW-0717">Septation</keyword>
<dbReference type="InterPro" id="IPR027417">
    <property type="entry name" value="P-loop_NTPase"/>
</dbReference>
<keyword evidence="5" id="KW-0547">Nucleotide-binding</keyword>
<keyword evidence="13" id="KW-1185">Reference proteome</keyword>
<evidence type="ECO:0000256" key="1">
    <source>
        <dbReference type="ARBA" id="ARBA00001946"/>
    </source>
</evidence>
<evidence type="ECO:0000256" key="3">
    <source>
        <dbReference type="ARBA" id="ARBA00022618"/>
    </source>
</evidence>